<dbReference type="Proteomes" id="UP000789572">
    <property type="component" value="Unassembled WGS sequence"/>
</dbReference>
<feature type="compositionally biased region" description="Polar residues" evidence="1">
    <location>
        <begin position="37"/>
        <end position="51"/>
    </location>
</feature>
<proteinExistence type="predicted"/>
<comment type="caution">
    <text evidence="2">The sequence shown here is derived from an EMBL/GenBank/DDBJ whole genome shotgun (WGS) entry which is preliminary data.</text>
</comment>
<dbReference type="AlphaFoldDB" id="A0A9N9EE10"/>
<organism evidence="2 3">
    <name type="scientific">Paraglomus occultum</name>
    <dbReference type="NCBI Taxonomy" id="144539"/>
    <lineage>
        <taxon>Eukaryota</taxon>
        <taxon>Fungi</taxon>
        <taxon>Fungi incertae sedis</taxon>
        <taxon>Mucoromycota</taxon>
        <taxon>Glomeromycotina</taxon>
        <taxon>Glomeromycetes</taxon>
        <taxon>Paraglomerales</taxon>
        <taxon>Paraglomeraceae</taxon>
        <taxon>Paraglomus</taxon>
    </lineage>
</organism>
<sequence>PLPQNKSRNTTAGKIAKDRLKLDTKCLGVGSGMMKTDGSSEQWTKEATNPLSPKRKLPGSPTISENKRRKIMPEDLKEIGNIGPGKDRKKKTSCTSADDGLRLNDSKKKAAESEDQASGNKVSPISTPSASTTPPLPHPITPPLPRTSDRPGLRDSQKGVMEGEMSKNSPQNLGGRVEDEVDFDFWFSDFEPTSDKAVEVGLSECLEEGEVVEPVRLPVEEVSVADLETE</sequence>
<reference evidence="2" key="1">
    <citation type="submission" date="2021-06" db="EMBL/GenBank/DDBJ databases">
        <authorList>
            <person name="Kallberg Y."/>
            <person name="Tangrot J."/>
            <person name="Rosling A."/>
        </authorList>
    </citation>
    <scope>NUCLEOTIDE SEQUENCE</scope>
    <source>
        <strain evidence="2">IA702</strain>
    </source>
</reference>
<name>A0A9N9EE10_9GLOM</name>
<feature type="region of interest" description="Disordered" evidence="1">
    <location>
        <begin position="31"/>
        <end position="176"/>
    </location>
</feature>
<dbReference type="EMBL" id="CAJVPJ010006779">
    <property type="protein sequence ID" value="CAG8671074.1"/>
    <property type="molecule type" value="Genomic_DNA"/>
</dbReference>
<feature type="compositionally biased region" description="Low complexity" evidence="1">
    <location>
        <begin position="123"/>
        <end position="133"/>
    </location>
</feature>
<evidence type="ECO:0000256" key="1">
    <source>
        <dbReference type="SAM" id="MobiDB-lite"/>
    </source>
</evidence>
<feature type="non-terminal residue" evidence="2">
    <location>
        <position position="230"/>
    </location>
</feature>
<feature type="compositionally biased region" description="Pro residues" evidence="1">
    <location>
        <begin position="134"/>
        <end position="145"/>
    </location>
</feature>
<gene>
    <name evidence="2" type="ORF">POCULU_LOCUS10974</name>
</gene>
<evidence type="ECO:0000313" key="3">
    <source>
        <dbReference type="Proteomes" id="UP000789572"/>
    </source>
</evidence>
<feature type="compositionally biased region" description="Basic and acidic residues" evidence="1">
    <location>
        <begin position="99"/>
        <end position="112"/>
    </location>
</feature>
<feature type="compositionally biased region" description="Basic and acidic residues" evidence="1">
    <location>
        <begin position="147"/>
        <end position="157"/>
    </location>
</feature>
<evidence type="ECO:0000313" key="2">
    <source>
        <dbReference type="EMBL" id="CAG8671074.1"/>
    </source>
</evidence>
<accession>A0A9N9EE10</accession>
<feature type="non-terminal residue" evidence="2">
    <location>
        <position position="1"/>
    </location>
</feature>
<protein>
    <submittedName>
        <fullName evidence="2">3557_t:CDS:1</fullName>
    </submittedName>
</protein>
<keyword evidence="3" id="KW-1185">Reference proteome</keyword>